<name>A0A1I7ZP79_9BILA</name>
<sequence>MQHKERLSISNLISSSVLNGEGAEATFPSADVSFTFRNRGGTCWTRRPPRRAIKVARQTCGNCEGKGNGRRKGPDEDRGETSRINHAHAFDGAQ</sequence>
<evidence type="ECO:0000313" key="3">
    <source>
        <dbReference type="WBParaSite" id="L893_g28255.t1"/>
    </source>
</evidence>
<evidence type="ECO:0000256" key="1">
    <source>
        <dbReference type="SAM" id="MobiDB-lite"/>
    </source>
</evidence>
<dbReference type="WBParaSite" id="L893_g28255.t1">
    <property type="protein sequence ID" value="L893_g28255.t1"/>
    <property type="gene ID" value="L893_g28255"/>
</dbReference>
<keyword evidence="2" id="KW-1185">Reference proteome</keyword>
<reference evidence="3" key="1">
    <citation type="submission" date="2016-11" db="UniProtKB">
        <authorList>
            <consortium name="WormBaseParasite"/>
        </authorList>
    </citation>
    <scope>IDENTIFICATION</scope>
</reference>
<feature type="region of interest" description="Disordered" evidence="1">
    <location>
        <begin position="61"/>
        <end position="94"/>
    </location>
</feature>
<protein>
    <submittedName>
        <fullName evidence="3">Uncharacterized protein</fullName>
    </submittedName>
</protein>
<feature type="compositionally biased region" description="Basic and acidic residues" evidence="1">
    <location>
        <begin position="72"/>
        <end position="83"/>
    </location>
</feature>
<dbReference type="AlphaFoldDB" id="A0A1I7ZP79"/>
<evidence type="ECO:0000313" key="2">
    <source>
        <dbReference type="Proteomes" id="UP000095287"/>
    </source>
</evidence>
<accession>A0A1I7ZP79</accession>
<proteinExistence type="predicted"/>
<organism evidence="2 3">
    <name type="scientific">Steinernema glaseri</name>
    <dbReference type="NCBI Taxonomy" id="37863"/>
    <lineage>
        <taxon>Eukaryota</taxon>
        <taxon>Metazoa</taxon>
        <taxon>Ecdysozoa</taxon>
        <taxon>Nematoda</taxon>
        <taxon>Chromadorea</taxon>
        <taxon>Rhabditida</taxon>
        <taxon>Tylenchina</taxon>
        <taxon>Panagrolaimomorpha</taxon>
        <taxon>Strongyloidoidea</taxon>
        <taxon>Steinernematidae</taxon>
        <taxon>Steinernema</taxon>
    </lineage>
</organism>
<dbReference type="Proteomes" id="UP000095287">
    <property type="component" value="Unplaced"/>
</dbReference>